<keyword evidence="2" id="KW-1185">Reference proteome</keyword>
<sequence length="348" mass="40646">NEREAEAQQHFQMFAQLAGKLDRIIVLPNVERKQIGACKKYSFDYYYSIESLKAMYPNVKFMLQEQFKRWANERYLKPSVRKIIISDGRYKGKNSAERYCLNEFSLNYNALESNLIILKGKRRNAANLQKEVIKISTNDTVSNIEVLLFEYSSRHVIFPQETPTSINYSEFIINEVTDMVSKLTPYIAIHWQMERINPESMPKCAEKLALKANNLKLRYNISNVYLVTDYPLKSNLEMSASFRNITSFHHKAIRILRRKASFESFLSFIIKNRWGDIVKWKKLTDTGLPEILDKLMCIRAKILLTPPSECKGGQKNDNYADIIIEERKKLLQIEAGEQAIDEGDQWIF</sequence>
<accession>A0A9N9CW70</accession>
<evidence type="ECO:0000313" key="1">
    <source>
        <dbReference type="EMBL" id="CAG8614266.1"/>
    </source>
</evidence>
<protein>
    <submittedName>
        <fullName evidence="1">16009_t:CDS:1</fullName>
    </submittedName>
</protein>
<dbReference type="OrthoDB" id="2020419at2759"/>
<feature type="non-terminal residue" evidence="1">
    <location>
        <position position="1"/>
    </location>
</feature>
<name>A0A9N9CW70_9GLOM</name>
<comment type="caution">
    <text evidence="1">The sequence shown here is derived from an EMBL/GenBank/DDBJ whole genome shotgun (WGS) entry which is preliminary data.</text>
</comment>
<organism evidence="1 2">
    <name type="scientific">Acaulospora morrowiae</name>
    <dbReference type="NCBI Taxonomy" id="94023"/>
    <lineage>
        <taxon>Eukaryota</taxon>
        <taxon>Fungi</taxon>
        <taxon>Fungi incertae sedis</taxon>
        <taxon>Mucoromycota</taxon>
        <taxon>Glomeromycotina</taxon>
        <taxon>Glomeromycetes</taxon>
        <taxon>Diversisporales</taxon>
        <taxon>Acaulosporaceae</taxon>
        <taxon>Acaulospora</taxon>
    </lineage>
</organism>
<dbReference type="Proteomes" id="UP000789342">
    <property type="component" value="Unassembled WGS sequence"/>
</dbReference>
<gene>
    <name evidence="1" type="ORF">AMORRO_LOCUS8367</name>
</gene>
<dbReference type="EMBL" id="CAJVPV010007069">
    <property type="protein sequence ID" value="CAG8614266.1"/>
    <property type="molecule type" value="Genomic_DNA"/>
</dbReference>
<proteinExistence type="predicted"/>
<dbReference type="AlphaFoldDB" id="A0A9N9CW70"/>
<dbReference type="Gene3D" id="3.40.50.11350">
    <property type="match status" value="1"/>
</dbReference>
<evidence type="ECO:0000313" key="2">
    <source>
        <dbReference type="Proteomes" id="UP000789342"/>
    </source>
</evidence>
<reference evidence="1" key="1">
    <citation type="submission" date="2021-06" db="EMBL/GenBank/DDBJ databases">
        <authorList>
            <person name="Kallberg Y."/>
            <person name="Tangrot J."/>
            <person name="Rosling A."/>
        </authorList>
    </citation>
    <scope>NUCLEOTIDE SEQUENCE</scope>
    <source>
        <strain evidence="1">CL551</strain>
    </source>
</reference>